<dbReference type="Pfam" id="PF13614">
    <property type="entry name" value="AAA_31"/>
    <property type="match status" value="1"/>
</dbReference>
<protein>
    <submittedName>
        <fullName evidence="2">ParA family protein</fullName>
    </submittedName>
</protein>
<dbReference type="CDD" id="cd02042">
    <property type="entry name" value="ParAB_family"/>
    <property type="match status" value="1"/>
</dbReference>
<gene>
    <name evidence="2" type="ORF">H6A60_12165</name>
</gene>
<proteinExistence type="predicted"/>
<dbReference type="PANTHER" id="PTHR13696:SF99">
    <property type="entry name" value="COBYRINIC ACID AC-DIAMIDE SYNTHASE"/>
    <property type="match status" value="1"/>
</dbReference>
<dbReference type="SUPFAM" id="SSF52540">
    <property type="entry name" value="P-loop containing nucleoside triphosphate hydrolases"/>
    <property type="match status" value="1"/>
</dbReference>
<organism evidence="2 3">
    <name type="scientific">Sutterella massiliensis</name>
    <dbReference type="NCBI Taxonomy" id="1816689"/>
    <lineage>
        <taxon>Bacteria</taxon>
        <taxon>Pseudomonadati</taxon>
        <taxon>Pseudomonadota</taxon>
        <taxon>Betaproteobacteria</taxon>
        <taxon>Burkholderiales</taxon>
        <taxon>Sutterellaceae</taxon>
        <taxon>Sutterella</taxon>
    </lineage>
</organism>
<dbReference type="RefSeq" id="WP_205105020.1">
    <property type="nucleotide sequence ID" value="NZ_JACJJC010000216.1"/>
</dbReference>
<sequence length="141" mass="15241">VLIDCPPHLGIKLSASLTAATHVLCPIRLCGFSLDGLSGLLDTIFDVQKQLNPKLCIIGAIINAFDRSVSHQKTLENLQAKIPGLVLKNIIRNRSPFDKANTESVPVGEIPGGKRAEAELQQAFDEIYKKAEIRLTEAAGV</sequence>
<feature type="non-terminal residue" evidence="2">
    <location>
        <position position="1"/>
    </location>
</feature>
<feature type="domain" description="AAA" evidence="1">
    <location>
        <begin position="1"/>
        <end position="56"/>
    </location>
</feature>
<comment type="caution">
    <text evidence="2">The sequence shown here is derived from an EMBL/GenBank/DDBJ whole genome shotgun (WGS) entry which is preliminary data.</text>
</comment>
<keyword evidence="3" id="KW-1185">Reference proteome</keyword>
<reference evidence="2 3" key="1">
    <citation type="journal article" date="2021" name="Sci. Rep.">
        <title>The distribution of antibiotic resistance genes in chicken gut microbiota commensals.</title>
        <authorList>
            <person name="Juricova H."/>
            <person name="Matiasovicova J."/>
            <person name="Kubasova T."/>
            <person name="Cejkova D."/>
            <person name="Rychlik I."/>
        </authorList>
    </citation>
    <scope>NUCLEOTIDE SEQUENCE [LARGE SCALE GENOMIC DNA]</scope>
    <source>
        <strain evidence="2 3">An829</strain>
    </source>
</reference>
<name>A0ABS2DVA1_9BURK</name>
<dbReference type="Gene3D" id="3.40.50.300">
    <property type="entry name" value="P-loop containing nucleotide triphosphate hydrolases"/>
    <property type="match status" value="1"/>
</dbReference>
<evidence type="ECO:0000313" key="3">
    <source>
        <dbReference type="Proteomes" id="UP000715095"/>
    </source>
</evidence>
<dbReference type="InterPro" id="IPR027417">
    <property type="entry name" value="P-loop_NTPase"/>
</dbReference>
<dbReference type="Proteomes" id="UP000715095">
    <property type="component" value="Unassembled WGS sequence"/>
</dbReference>
<evidence type="ECO:0000259" key="1">
    <source>
        <dbReference type="Pfam" id="PF13614"/>
    </source>
</evidence>
<evidence type="ECO:0000313" key="2">
    <source>
        <dbReference type="EMBL" id="MBM6705219.1"/>
    </source>
</evidence>
<dbReference type="PANTHER" id="PTHR13696">
    <property type="entry name" value="P-LOOP CONTAINING NUCLEOSIDE TRIPHOSPHATE HYDROLASE"/>
    <property type="match status" value="1"/>
</dbReference>
<dbReference type="InterPro" id="IPR050678">
    <property type="entry name" value="DNA_Partitioning_ATPase"/>
</dbReference>
<dbReference type="EMBL" id="JACJJC010000216">
    <property type="protein sequence ID" value="MBM6705219.1"/>
    <property type="molecule type" value="Genomic_DNA"/>
</dbReference>
<dbReference type="InterPro" id="IPR025669">
    <property type="entry name" value="AAA_dom"/>
</dbReference>
<accession>A0ABS2DVA1</accession>